<organism evidence="6 7">
    <name type="scientific">Halomonas saccharevitans</name>
    <dbReference type="NCBI Taxonomy" id="416872"/>
    <lineage>
        <taxon>Bacteria</taxon>
        <taxon>Pseudomonadati</taxon>
        <taxon>Pseudomonadota</taxon>
        <taxon>Gammaproteobacteria</taxon>
        <taxon>Oceanospirillales</taxon>
        <taxon>Halomonadaceae</taxon>
        <taxon>Halomonas</taxon>
    </lineage>
</organism>
<evidence type="ECO:0000256" key="3">
    <source>
        <dbReference type="PROSITE-ProRule" id="PRU00284"/>
    </source>
</evidence>
<dbReference type="InterPro" id="IPR004089">
    <property type="entry name" value="MCPsignal_dom"/>
</dbReference>
<gene>
    <name evidence="6" type="ORF">RSO68_07045</name>
</gene>
<dbReference type="Pfam" id="PF00015">
    <property type="entry name" value="MCPsignal"/>
    <property type="match status" value="1"/>
</dbReference>
<dbReference type="PANTHER" id="PTHR32089:SF70">
    <property type="entry name" value="ENERGY TAXIS MODULATING METHYL ACCEPTING SENSORY TRANSDUCER"/>
    <property type="match status" value="1"/>
</dbReference>
<dbReference type="EMBL" id="JAVXUR010000002">
    <property type="protein sequence ID" value="MDT8879221.1"/>
    <property type="molecule type" value="Genomic_DNA"/>
</dbReference>
<protein>
    <submittedName>
        <fullName evidence="6">Methyl-accepting chemotaxis protein</fullName>
    </submittedName>
</protein>
<keyword evidence="4" id="KW-0175">Coiled coil</keyword>
<comment type="subcellular location">
    <subcellularLocation>
        <location evidence="1">Membrane</location>
    </subcellularLocation>
</comment>
<evidence type="ECO:0000256" key="4">
    <source>
        <dbReference type="SAM" id="Coils"/>
    </source>
</evidence>
<evidence type="ECO:0000313" key="7">
    <source>
        <dbReference type="Proteomes" id="UP001255917"/>
    </source>
</evidence>
<dbReference type="SUPFAM" id="SSF58104">
    <property type="entry name" value="Methyl-accepting chemotaxis protein (MCP) signaling domain"/>
    <property type="match status" value="1"/>
</dbReference>
<dbReference type="RefSeq" id="WP_315585955.1">
    <property type="nucleotide sequence ID" value="NZ_JAVXUR010000002.1"/>
</dbReference>
<dbReference type="PROSITE" id="PS50111">
    <property type="entry name" value="CHEMOTAXIS_TRANSDUC_2"/>
    <property type="match status" value="1"/>
</dbReference>
<accession>A0ABU3NGD6</accession>
<dbReference type="SMART" id="SM00283">
    <property type="entry name" value="MA"/>
    <property type="match status" value="1"/>
</dbReference>
<evidence type="ECO:0000256" key="2">
    <source>
        <dbReference type="ARBA" id="ARBA00023224"/>
    </source>
</evidence>
<feature type="coiled-coil region" evidence="4">
    <location>
        <begin position="10"/>
        <end position="41"/>
    </location>
</feature>
<evidence type="ECO:0000313" key="6">
    <source>
        <dbReference type="EMBL" id="MDT8879221.1"/>
    </source>
</evidence>
<evidence type="ECO:0000256" key="1">
    <source>
        <dbReference type="ARBA" id="ARBA00004370"/>
    </source>
</evidence>
<keyword evidence="7" id="KW-1185">Reference proteome</keyword>
<dbReference type="Proteomes" id="UP001255917">
    <property type="component" value="Unassembled WGS sequence"/>
</dbReference>
<name>A0ABU3NGD6_9GAMM</name>
<dbReference type="InterPro" id="IPR025991">
    <property type="entry name" value="Chemoreceptor_zinc-bind_dom"/>
</dbReference>
<comment type="caution">
    <text evidence="6">The sequence shown here is derived from an EMBL/GenBank/DDBJ whole genome shotgun (WGS) entry which is preliminary data.</text>
</comment>
<evidence type="ECO:0000259" key="5">
    <source>
        <dbReference type="PROSITE" id="PS50111"/>
    </source>
</evidence>
<dbReference type="PANTHER" id="PTHR32089">
    <property type="entry name" value="METHYL-ACCEPTING CHEMOTAXIS PROTEIN MCPB"/>
    <property type="match status" value="1"/>
</dbReference>
<dbReference type="Gene3D" id="1.20.120.30">
    <property type="entry name" value="Aspartate receptor, ligand-binding domain"/>
    <property type="match status" value="1"/>
</dbReference>
<keyword evidence="2 3" id="KW-0807">Transducer</keyword>
<sequence>MFGLTRTRCARRLEEALAAQQRQHEEELATLRARLAECESSRGIDAVQQEGTAMLRTVREGLVESASALQQEQSGLAALQHVFDEAQQAVASLDQRARLMLSQASDNADSATILQQTATAIGTLLTTIRQISERTNLLAVNATIEAARAGDAGRGFAVVAGEVRQLAGQTHSASGEIERLVRKVVEQTTSVHEAIDQSRQSADDISASSAQITAVVRQMSEVSGHMNAVIDHSTTVAFINSVKLDHAVWKSDVYRQLLDRDFTTPVNRDTECRLGRWFHEGAGRRHYAHLKSFQAIEAPHRALHESGAEALARAGQQDHEGMLEALRAMEAQSQSVVRLLDALVADVERERATATPTTDSFS</sequence>
<dbReference type="Pfam" id="PF13682">
    <property type="entry name" value="CZB"/>
    <property type="match status" value="1"/>
</dbReference>
<proteinExistence type="predicted"/>
<feature type="domain" description="Methyl-accepting transducer" evidence="5">
    <location>
        <begin position="60"/>
        <end position="261"/>
    </location>
</feature>
<dbReference type="Gene3D" id="6.10.250.3200">
    <property type="match status" value="1"/>
</dbReference>
<reference evidence="7" key="1">
    <citation type="submission" date="2023-07" db="EMBL/GenBank/DDBJ databases">
        <title>Substrates and metabolic shifts associated with increased methane emissions in unrestored hypersaline salterns.</title>
        <authorList>
            <person name="Bueno De Mesquita C.P."/>
            <person name="Tringe S.G."/>
        </authorList>
    </citation>
    <scope>NUCLEOTIDE SEQUENCE [LARGE SCALE GENOMIC DNA]</scope>
    <source>
        <strain evidence="7">I4</strain>
    </source>
</reference>